<evidence type="ECO:0000313" key="2">
    <source>
        <dbReference type="EMBL" id="CAK9441464.1"/>
    </source>
</evidence>
<evidence type="ECO:0000256" key="1">
    <source>
        <dbReference type="SAM" id="Phobius"/>
    </source>
</evidence>
<keyword evidence="1" id="KW-1133">Transmembrane helix</keyword>
<protein>
    <recommendedName>
        <fullName evidence="4">Autophagy-related protein 9</fullName>
    </recommendedName>
</protein>
<proteinExistence type="predicted"/>
<dbReference type="RefSeq" id="XP_066832270.1">
    <property type="nucleotide sequence ID" value="XM_066975653.1"/>
</dbReference>
<accession>A0ABP0ZSJ6</accession>
<sequence>MEIFQRGQARDYLETLSPEEREQTLESVHRLVQQDQQQRASSKYYEIRWHRRFIPLVHLQYSRIWQTVTLSNFVRVVRAAAQRALKFLVKAVRITLFIVAAQSYFRGMVSVIFSFCDVMTFNDNFLRDLLTYAFQDAPSILRHREALAAHKGDIFYFYNLEEYQHLSTLQSIIFAVKNHFASMLVATCTKTDNGDAITCRPYTNTLIFKVQDVVGNCYPRLSKGLVMMVTVSLYLIYATIGNLVCMNIFIFYTSNLLLKWMRVASVAKNLFYVVWTSFFDLIA</sequence>
<gene>
    <name evidence="2" type="ORF">LODBEIA_P53320</name>
</gene>
<feature type="transmembrane region" description="Helical" evidence="1">
    <location>
        <begin position="225"/>
        <end position="252"/>
    </location>
</feature>
<dbReference type="EMBL" id="OZ022411">
    <property type="protein sequence ID" value="CAK9441464.1"/>
    <property type="molecule type" value="Genomic_DNA"/>
</dbReference>
<keyword evidence="3" id="KW-1185">Reference proteome</keyword>
<organism evidence="2 3">
    <name type="scientific">Lodderomyces beijingensis</name>
    <dbReference type="NCBI Taxonomy" id="1775926"/>
    <lineage>
        <taxon>Eukaryota</taxon>
        <taxon>Fungi</taxon>
        <taxon>Dikarya</taxon>
        <taxon>Ascomycota</taxon>
        <taxon>Saccharomycotina</taxon>
        <taxon>Pichiomycetes</taxon>
        <taxon>Debaryomycetaceae</taxon>
        <taxon>Candida/Lodderomyces clade</taxon>
        <taxon>Lodderomyces</taxon>
    </lineage>
</organism>
<evidence type="ECO:0000313" key="3">
    <source>
        <dbReference type="Proteomes" id="UP001497383"/>
    </source>
</evidence>
<dbReference type="Proteomes" id="UP001497383">
    <property type="component" value="Chromosome 7"/>
</dbReference>
<evidence type="ECO:0008006" key="4">
    <source>
        <dbReference type="Google" id="ProtNLM"/>
    </source>
</evidence>
<keyword evidence="1" id="KW-0812">Transmembrane</keyword>
<keyword evidence="1" id="KW-0472">Membrane</keyword>
<name>A0ABP0ZSJ6_9ASCO</name>
<dbReference type="GeneID" id="92210528"/>
<reference evidence="2 3" key="1">
    <citation type="submission" date="2024-03" db="EMBL/GenBank/DDBJ databases">
        <authorList>
            <person name="Brejova B."/>
        </authorList>
    </citation>
    <scope>NUCLEOTIDE SEQUENCE [LARGE SCALE GENOMIC DNA]</scope>
    <source>
        <strain evidence="2 3">CBS 14171</strain>
    </source>
</reference>